<organism evidence="1 2">
    <name type="scientific">Oceanobacillus longus</name>
    <dbReference type="NCBI Taxonomy" id="930120"/>
    <lineage>
        <taxon>Bacteria</taxon>
        <taxon>Bacillati</taxon>
        <taxon>Bacillota</taxon>
        <taxon>Bacilli</taxon>
        <taxon>Bacillales</taxon>
        <taxon>Bacillaceae</taxon>
        <taxon>Oceanobacillus</taxon>
    </lineage>
</organism>
<dbReference type="Proteomes" id="UP001595772">
    <property type="component" value="Unassembled WGS sequence"/>
</dbReference>
<reference evidence="2" key="1">
    <citation type="journal article" date="2019" name="Int. J. Syst. Evol. Microbiol.">
        <title>The Global Catalogue of Microorganisms (GCM) 10K type strain sequencing project: providing services to taxonomists for standard genome sequencing and annotation.</title>
        <authorList>
            <consortium name="The Broad Institute Genomics Platform"/>
            <consortium name="The Broad Institute Genome Sequencing Center for Infectious Disease"/>
            <person name="Wu L."/>
            <person name="Ma J."/>
        </authorList>
    </citation>
    <scope>NUCLEOTIDE SEQUENCE [LARGE SCALE GENOMIC DNA]</scope>
    <source>
        <strain evidence="2">IBRC-M 10703</strain>
    </source>
</reference>
<gene>
    <name evidence="1" type="ORF">ACFOUV_00645</name>
</gene>
<comment type="caution">
    <text evidence="1">The sequence shown here is derived from an EMBL/GenBank/DDBJ whole genome shotgun (WGS) entry which is preliminary data.</text>
</comment>
<evidence type="ECO:0000313" key="1">
    <source>
        <dbReference type="EMBL" id="MFC4022319.1"/>
    </source>
</evidence>
<sequence>MAIKNQVKYLSTTALSKELKMGVKDVFQVLLDNDYITRVNEKWELTENGKQSGGITKKHPKIGEYIAWQEDLKTNTMFKTSNEILLNATALSAHFGVSKFKMNPILSELGFIQKSVKGWTVTKLGLSIGGEQLEYDRTGVPYVNWPESILKNKRLLETIRELEGNEPVEPKRISEDQNSLGFREKFVAKHRSADGHYVRSRAEMLIDNWLYMSEIAHAYERKLPIEEDVYTDFYLPVGKYT</sequence>
<accession>A0ABV8GVW8</accession>
<protein>
    <submittedName>
        <fullName evidence="1">Glycerol kinase</fullName>
    </submittedName>
</protein>
<evidence type="ECO:0000313" key="2">
    <source>
        <dbReference type="Proteomes" id="UP001595772"/>
    </source>
</evidence>
<keyword evidence="1" id="KW-0808">Transferase</keyword>
<dbReference type="RefSeq" id="WP_379494837.1">
    <property type="nucleotide sequence ID" value="NZ_JBHSAO010000001.1"/>
</dbReference>
<keyword evidence="1" id="KW-0418">Kinase</keyword>
<dbReference type="GO" id="GO:0016301">
    <property type="term" value="F:kinase activity"/>
    <property type="evidence" value="ECO:0007669"/>
    <property type="project" value="UniProtKB-KW"/>
</dbReference>
<dbReference type="EMBL" id="JBHSAO010000001">
    <property type="protein sequence ID" value="MFC4022319.1"/>
    <property type="molecule type" value="Genomic_DNA"/>
</dbReference>
<name>A0ABV8GVW8_9BACI</name>
<proteinExistence type="predicted"/>
<keyword evidence="2" id="KW-1185">Reference proteome</keyword>